<dbReference type="InterPro" id="IPR001138">
    <property type="entry name" value="Zn2Cys6_DnaBD"/>
</dbReference>
<keyword evidence="1" id="KW-0479">Metal-binding</keyword>
<dbReference type="GO" id="GO:0000981">
    <property type="term" value="F:DNA-binding transcription factor activity, RNA polymerase II-specific"/>
    <property type="evidence" value="ECO:0007669"/>
    <property type="project" value="InterPro"/>
</dbReference>
<keyword evidence="4" id="KW-0238">DNA-binding</keyword>
<sequence length="746" mass="84172">MRWGRCQRAARQQERNGEGHLSWQSLTAPLPAASYLLSLVKQSVMQRLTRAQAASRAACASCHQRKVKCDAHDVGLPCSNCKAALKDDCRIHQKRKRASKSTRVASPEFSQQRVENTPRILRPGSSASADLLSSPLTTHVEEHTLTPASAGVTGLDVRAAEDGEYLCKRHLVEFIDQPELVDRPIDSTARMTYIGTDVSNINYLVRQQYGAQVNTSEVCHYPTNRIARRLSSHGPADRLPLDALQLPSRAVVDELLDAFFCHINPGFPVVDETIFLQQYRGRDPSNPPSLVLLQSILVAGAHVLYHRHPEKRNSYKRMFFRRAKTLLDVGFERNRDTIVQAALLLTWHIDGVEDVTANAWHWIGIASRTAMGLGMHRDAQGSTLVPHNKRMWRRVWWLLFQSDLWISLQYGRPPSIHLDDCNVQQLQASDFLDCGHQAQSEYHIQMSLLAAILSEALRARLRASGTGAWLPTLKKTDERLATWALHLPQQLRLNSTSRCPIWSSNLHLHYNMALILLHRLQPHPSPESTSDEAARNENVRICVTAAGTVQSIFQTLRESDSLKCLWMSVINCLFTALIQISTEVRTTNPLLAISALRRYDSALESLKDLSRYWPNAESILHFFERPIRDDSPAAQAGGQVGKVSQASSQQMTAVPSVVYENSQDHMALQHEYSGYQAVQAEATKHTDTCLPPGQPVGHAQEMPNLDLLGVRQQDQAETEDMLENWKQWQQDHWQTPEFSDEFLFTF</sequence>
<evidence type="ECO:0000259" key="7">
    <source>
        <dbReference type="PROSITE" id="PS50048"/>
    </source>
</evidence>
<evidence type="ECO:0000256" key="1">
    <source>
        <dbReference type="ARBA" id="ARBA00022723"/>
    </source>
</evidence>
<evidence type="ECO:0000313" key="9">
    <source>
        <dbReference type="Proteomes" id="UP000813444"/>
    </source>
</evidence>
<dbReference type="PANTHER" id="PTHR47171:SF4">
    <property type="entry name" value="ACETAMIDASE REGULATORY PROTEIN"/>
    <property type="match status" value="1"/>
</dbReference>
<keyword evidence="6" id="KW-0539">Nucleus</keyword>
<comment type="caution">
    <text evidence="8">The sequence shown here is derived from an EMBL/GenBank/DDBJ whole genome shotgun (WGS) entry which is preliminary data.</text>
</comment>
<proteinExistence type="predicted"/>
<dbReference type="Proteomes" id="UP000813444">
    <property type="component" value="Unassembled WGS sequence"/>
</dbReference>
<dbReference type="InterPro" id="IPR052073">
    <property type="entry name" value="Amide_Lactam_Regulators"/>
</dbReference>
<dbReference type="EMBL" id="JAGPNK010000015">
    <property type="protein sequence ID" value="KAH7308439.1"/>
    <property type="molecule type" value="Genomic_DNA"/>
</dbReference>
<keyword evidence="9" id="KW-1185">Reference proteome</keyword>
<dbReference type="GO" id="GO:0003677">
    <property type="term" value="F:DNA binding"/>
    <property type="evidence" value="ECO:0007669"/>
    <property type="project" value="UniProtKB-KW"/>
</dbReference>
<evidence type="ECO:0000313" key="8">
    <source>
        <dbReference type="EMBL" id="KAH7308439.1"/>
    </source>
</evidence>
<dbReference type="GO" id="GO:0006351">
    <property type="term" value="P:DNA-templated transcription"/>
    <property type="evidence" value="ECO:0007669"/>
    <property type="project" value="InterPro"/>
</dbReference>
<dbReference type="CDD" id="cd12148">
    <property type="entry name" value="fungal_TF_MHR"/>
    <property type="match status" value="1"/>
</dbReference>
<dbReference type="SMART" id="SM00906">
    <property type="entry name" value="Fungal_trans"/>
    <property type="match status" value="1"/>
</dbReference>
<dbReference type="CDD" id="cd00067">
    <property type="entry name" value="GAL4"/>
    <property type="match status" value="1"/>
</dbReference>
<protein>
    <submittedName>
        <fullName evidence="8">Fungal-specific transcription factor domain-containing protein</fullName>
    </submittedName>
</protein>
<evidence type="ECO:0000256" key="6">
    <source>
        <dbReference type="ARBA" id="ARBA00023242"/>
    </source>
</evidence>
<dbReference type="GO" id="GO:0008270">
    <property type="term" value="F:zinc ion binding"/>
    <property type="evidence" value="ECO:0007669"/>
    <property type="project" value="InterPro"/>
</dbReference>
<dbReference type="PROSITE" id="PS00463">
    <property type="entry name" value="ZN2_CY6_FUNGAL_1"/>
    <property type="match status" value="1"/>
</dbReference>
<organism evidence="8 9">
    <name type="scientific">Stachybotrys elegans</name>
    <dbReference type="NCBI Taxonomy" id="80388"/>
    <lineage>
        <taxon>Eukaryota</taxon>
        <taxon>Fungi</taxon>
        <taxon>Dikarya</taxon>
        <taxon>Ascomycota</taxon>
        <taxon>Pezizomycotina</taxon>
        <taxon>Sordariomycetes</taxon>
        <taxon>Hypocreomycetidae</taxon>
        <taxon>Hypocreales</taxon>
        <taxon>Stachybotryaceae</taxon>
        <taxon>Stachybotrys</taxon>
    </lineage>
</organism>
<dbReference type="SUPFAM" id="SSF57701">
    <property type="entry name" value="Zn2/Cys6 DNA-binding domain"/>
    <property type="match status" value="1"/>
</dbReference>
<keyword evidence="2" id="KW-0862">Zinc</keyword>
<evidence type="ECO:0000256" key="3">
    <source>
        <dbReference type="ARBA" id="ARBA00023015"/>
    </source>
</evidence>
<name>A0A8K0SHN2_9HYPO</name>
<gene>
    <name evidence="8" type="ORF">B0I35DRAFT_398748</name>
</gene>
<reference evidence="8" key="1">
    <citation type="journal article" date="2021" name="Nat. Commun.">
        <title>Genetic determinants of endophytism in the Arabidopsis root mycobiome.</title>
        <authorList>
            <person name="Mesny F."/>
            <person name="Miyauchi S."/>
            <person name="Thiergart T."/>
            <person name="Pickel B."/>
            <person name="Atanasova L."/>
            <person name="Karlsson M."/>
            <person name="Huettel B."/>
            <person name="Barry K.W."/>
            <person name="Haridas S."/>
            <person name="Chen C."/>
            <person name="Bauer D."/>
            <person name="Andreopoulos W."/>
            <person name="Pangilinan J."/>
            <person name="LaButti K."/>
            <person name="Riley R."/>
            <person name="Lipzen A."/>
            <person name="Clum A."/>
            <person name="Drula E."/>
            <person name="Henrissat B."/>
            <person name="Kohler A."/>
            <person name="Grigoriev I.V."/>
            <person name="Martin F.M."/>
            <person name="Hacquard S."/>
        </authorList>
    </citation>
    <scope>NUCLEOTIDE SEQUENCE</scope>
    <source>
        <strain evidence="8">MPI-CAGE-CH-0235</strain>
    </source>
</reference>
<feature type="domain" description="Zn(2)-C6 fungal-type" evidence="7">
    <location>
        <begin position="58"/>
        <end position="91"/>
    </location>
</feature>
<dbReference type="Gene3D" id="4.10.240.10">
    <property type="entry name" value="Zn(2)-C6 fungal-type DNA-binding domain"/>
    <property type="match status" value="1"/>
</dbReference>
<dbReference type="AlphaFoldDB" id="A0A8K0SHN2"/>
<keyword evidence="5" id="KW-0804">Transcription</keyword>
<dbReference type="SMART" id="SM00066">
    <property type="entry name" value="GAL4"/>
    <property type="match status" value="1"/>
</dbReference>
<dbReference type="Pfam" id="PF04082">
    <property type="entry name" value="Fungal_trans"/>
    <property type="match status" value="1"/>
</dbReference>
<accession>A0A8K0SHN2</accession>
<keyword evidence="3" id="KW-0805">Transcription regulation</keyword>
<dbReference type="PANTHER" id="PTHR47171">
    <property type="entry name" value="FARA-RELATED"/>
    <property type="match status" value="1"/>
</dbReference>
<dbReference type="InterPro" id="IPR036864">
    <property type="entry name" value="Zn2-C6_fun-type_DNA-bd_sf"/>
</dbReference>
<dbReference type="PROSITE" id="PS50048">
    <property type="entry name" value="ZN2_CY6_FUNGAL_2"/>
    <property type="match status" value="1"/>
</dbReference>
<evidence type="ECO:0000256" key="4">
    <source>
        <dbReference type="ARBA" id="ARBA00023125"/>
    </source>
</evidence>
<evidence type="ECO:0000256" key="2">
    <source>
        <dbReference type="ARBA" id="ARBA00022833"/>
    </source>
</evidence>
<dbReference type="OrthoDB" id="4236860at2759"/>
<dbReference type="InterPro" id="IPR007219">
    <property type="entry name" value="XnlR_reg_dom"/>
</dbReference>
<evidence type="ECO:0000256" key="5">
    <source>
        <dbReference type="ARBA" id="ARBA00023163"/>
    </source>
</evidence>
<dbReference type="Pfam" id="PF00172">
    <property type="entry name" value="Zn_clus"/>
    <property type="match status" value="1"/>
</dbReference>